<reference evidence="4" key="1">
    <citation type="submission" date="2021-10" db="EMBL/GenBank/DDBJ databases">
        <title>Tropical sea cucumber genome reveals ecological adaptation and Cuvierian tubules defense mechanism.</title>
        <authorList>
            <person name="Chen T."/>
        </authorList>
    </citation>
    <scope>NUCLEOTIDE SEQUENCE</scope>
    <source>
        <strain evidence="4">Nanhai2018</strain>
        <tissue evidence="4">Muscle</tissue>
    </source>
</reference>
<dbReference type="Gene3D" id="3.40.50.410">
    <property type="entry name" value="von Willebrand factor, type A domain"/>
    <property type="match status" value="1"/>
</dbReference>
<keyword evidence="2" id="KW-0812">Transmembrane</keyword>
<dbReference type="InterPro" id="IPR036465">
    <property type="entry name" value="vWFA_dom_sf"/>
</dbReference>
<dbReference type="CDD" id="cd00198">
    <property type="entry name" value="vWFA"/>
    <property type="match status" value="1"/>
</dbReference>
<sequence>MYGYTHIEQITQFCDNDETTPSNLHVTEAPNKHNRLCDTRSSWEIMRQHPDFSDGNNPPANFSEVDITPTIVLAKSSPLRLVLVLDTSGSMREFNRIRKQATLSQNFLLTGLVDGMSVGIVSFSESGKVLSSLVEIDSDETRRTLASKIPTVARGGTCIGCGLEEALQILQEGNQKAEGGVVLLITDGQDNGDLTEKMKQEYEQKKVKIHGVAFGENADNVIPELASTTGGNFFLQTDDIGSTGLHDAFSTTVEGQSQLGARSLQLYTESLNLSEEGTSSDEILIDPSIGNKTTFEFIYFIGDEETILEVTITPPSGELITKTSPEYKEELEYGFVIIEINGTAEPGLWRYDITTNFPDVGEVLATISSLPSSDGSGIILATAEMSTTVTNVNNGEFISIFADVRKGFYPVLNCIVTAIVERPNDSPFELQLLDNGAGTDVTAGDGIYSRYFTGFSKVGYYGVKILVTNYDDDAIVETTSGRKVSRAQLYVEPQDLLSDNISKLEEDLLLLPGEAPTPGTLRGPSFMRQTSGGSNRVTSLPNDEDFLPPCKINDLRVASTSYNDSTVTLTFTAPGGDLDYGKADYYVFQSSTTGTYDEIINSAPEISGENFILGNSSSPADFGSVETFIVNVTFPENSTVSTFYFVTRAYDKAGNAGEASNLVQATLRKYIPSSESIPEPSMTTEMMTSTHTSSTYTKVTASSKSPGEPIKSSDGILLVVLITVSVGLFIFIIIFVTVYIMQKVVMRRRRRQLWKDHTSYENWRVEEHAYHNELDFDEPMFEMNPIDRATSVYSQASTDGVVQEPIISPQIYDESTLEGYGNYYTQQDDVESGEFPSSYDNSGYYPHYALSQYVLEDERGSSYTRQNGSNYFLPYVTRRKYDPSFDMNNIPGQYF</sequence>
<dbReference type="InterPro" id="IPR051266">
    <property type="entry name" value="CLCR"/>
</dbReference>
<feature type="compositionally biased region" description="Polar residues" evidence="1">
    <location>
        <begin position="527"/>
        <end position="540"/>
    </location>
</feature>
<dbReference type="PANTHER" id="PTHR10579:SF177">
    <property type="entry name" value="CALCIUM-ACTIVATED CHLORIDE CHANNEL REGULATOR 4-LIKE PROTEIN"/>
    <property type="match status" value="1"/>
</dbReference>
<dbReference type="SUPFAM" id="SSF53300">
    <property type="entry name" value="vWA-like"/>
    <property type="match status" value="1"/>
</dbReference>
<comment type="caution">
    <text evidence="4">The sequence shown here is derived from an EMBL/GenBank/DDBJ whole genome shotgun (WGS) entry which is preliminary data.</text>
</comment>
<proteinExistence type="predicted"/>
<feature type="region of interest" description="Disordered" evidence="1">
    <location>
        <begin position="519"/>
        <end position="540"/>
    </location>
</feature>
<dbReference type="Proteomes" id="UP001152320">
    <property type="component" value="Chromosome 20"/>
</dbReference>
<evidence type="ECO:0000259" key="3">
    <source>
        <dbReference type="PROSITE" id="PS50234"/>
    </source>
</evidence>
<keyword evidence="2" id="KW-0472">Membrane</keyword>
<evidence type="ECO:0000256" key="1">
    <source>
        <dbReference type="SAM" id="MobiDB-lite"/>
    </source>
</evidence>
<dbReference type="PROSITE" id="PS50234">
    <property type="entry name" value="VWFA"/>
    <property type="match status" value="1"/>
</dbReference>
<protein>
    <submittedName>
        <fullName evidence="4">Calcium-activated chloride channel regulator 1</fullName>
    </submittedName>
</protein>
<organism evidence="4 5">
    <name type="scientific">Holothuria leucospilota</name>
    <name type="common">Black long sea cucumber</name>
    <name type="synonym">Mertensiothuria leucospilota</name>
    <dbReference type="NCBI Taxonomy" id="206669"/>
    <lineage>
        <taxon>Eukaryota</taxon>
        <taxon>Metazoa</taxon>
        <taxon>Echinodermata</taxon>
        <taxon>Eleutherozoa</taxon>
        <taxon>Echinozoa</taxon>
        <taxon>Holothuroidea</taxon>
        <taxon>Aspidochirotacea</taxon>
        <taxon>Aspidochirotida</taxon>
        <taxon>Holothuriidae</taxon>
        <taxon>Holothuria</taxon>
    </lineage>
</organism>
<gene>
    <name evidence="4" type="ORF">HOLleu_37736</name>
</gene>
<dbReference type="EMBL" id="JAIZAY010000020">
    <property type="protein sequence ID" value="KAJ8022750.1"/>
    <property type="molecule type" value="Genomic_DNA"/>
</dbReference>
<evidence type="ECO:0000313" key="5">
    <source>
        <dbReference type="Proteomes" id="UP001152320"/>
    </source>
</evidence>
<dbReference type="InterPro" id="IPR002035">
    <property type="entry name" value="VWF_A"/>
</dbReference>
<accession>A0A9Q0YHR4</accession>
<keyword evidence="2" id="KW-1133">Transmembrane helix</keyword>
<dbReference type="NCBIfam" id="NF041940">
    <property type="entry name" value="choice_anch_X"/>
    <property type="match status" value="1"/>
</dbReference>
<keyword evidence="5" id="KW-1185">Reference proteome</keyword>
<feature type="domain" description="VWFA" evidence="3">
    <location>
        <begin position="80"/>
        <end position="253"/>
    </location>
</feature>
<dbReference type="PANTHER" id="PTHR10579">
    <property type="entry name" value="CALCIUM-ACTIVATED CHLORIDE CHANNEL REGULATOR"/>
    <property type="match status" value="1"/>
</dbReference>
<feature type="transmembrane region" description="Helical" evidence="2">
    <location>
        <begin position="715"/>
        <end position="741"/>
    </location>
</feature>
<dbReference type="Pfam" id="PF00092">
    <property type="entry name" value="VWA"/>
    <property type="match status" value="1"/>
</dbReference>
<dbReference type="AlphaFoldDB" id="A0A9Q0YHR4"/>
<dbReference type="SMART" id="SM00327">
    <property type="entry name" value="VWA"/>
    <property type="match status" value="1"/>
</dbReference>
<dbReference type="OrthoDB" id="10021899at2759"/>
<evidence type="ECO:0000313" key="4">
    <source>
        <dbReference type="EMBL" id="KAJ8022750.1"/>
    </source>
</evidence>
<name>A0A9Q0YHR4_HOLLE</name>
<evidence type="ECO:0000256" key="2">
    <source>
        <dbReference type="SAM" id="Phobius"/>
    </source>
</evidence>